<dbReference type="CDD" id="cd06222">
    <property type="entry name" value="RNase_H_like"/>
    <property type="match status" value="1"/>
</dbReference>
<name>A0A072VKB7_MEDTR</name>
<dbReference type="Pfam" id="PF13456">
    <property type="entry name" value="RVT_3"/>
    <property type="match status" value="1"/>
</dbReference>
<reference evidence="3" key="3">
    <citation type="submission" date="2015-04" db="UniProtKB">
        <authorList>
            <consortium name="EnsemblPlants"/>
        </authorList>
    </citation>
    <scope>IDENTIFICATION</scope>
    <source>
        <strain evidence="3">cv. Jemalong A17</strain>
    </source>
</reference>
<dbReference type="GO" id="GO:0003676">
    <property type="term" value="F:nucleic acid binding"/>
    <property type="evidence" value="ECO:0007669"/>
    <property type="project" value="InterPro"/>
</dbReference>
<reference evidence="2 4" key="1">
    <citation type="journal article" date="2011" name="Nature">
        <title>The Medicago genome provides insight into the evolution of rhizobial symbioses.</title>
        <authorList>
            <person name="Young N.D."/>
            <person name="Debelle F."/>
            <person name="Oldroyd G.E."/>
            <person name="Geurts R."/>
            <person name="Cannon S.B."/>
            <person name="Udvardi M.K."/>
            <person name="Benedito V.A."/>
            <person name="Mayer K.F."/>
            <person name="Gouzy J."/>
            <person name="Schoof H."/>
            <person name="Van de Peer Y."/>
            <person name="Proost S."/>
            <person name="Cook D.R."/>
            <person name="Meyers B.C."/>
            <person name="Spannagl M."/>
            <person name="Cheung F."/>
            <person name="De Mita S."/>
            <person name="Krishnakumar V."/>
            <person name="Gundlach H."/>
            <person name="Zhou S."/>
            <person name="Mudge J."/>
            <person name="Bharti A.K."/>
            <person name="Murray J.D."/>
            <person name="Naoumkina M.A."/>
            <person name="Rosen B."/>
            <person name="Silverstein K.A."/>
            <person name="Tang H."/>
            <person name="Rombauts S."/>
            <person name="Zhao P.X."/>
            <person name="Zhou P."/>
            <person name="Barbe V."/>
            <person name="Bardou P."/>
            <person name="Bechner M."/>
            <person name="Bellec A."/>
            <person name="Berger A."/>
            <person name="Berges H."/>
            <person name="Bidwell S."/>
            <person name="Bisseling T."/>
            <person name="Choisne N."/>
            <person name="Couloux A."/>
            <person name="Denny R."/>
            <person name="Deshpande S."/>
            <person name="Dai X."/>
            <person name="Doyle J.J."/>
            <person name="Dudez A.M."/>
            <person name="Farmer A.D."/>
            <person name="Fouteau S."/>
            <person name="Franken C."/>
            <person name="Gibelin C."/>
            <person name="Gish J."/>
            <person name="Goldstein S."/>
            <person name="Gonzalez A.J."/>
            <person name="Green P.J."/>
            <person name="Hallab A."/>
            <person name="Hartog M."/>
            <person name="Hua A."/>
            <person name="Humphray S.J."/>
            <person name="Jeong D.H."/>
            <person name="Jing Y."/>
            <person name="Jocker A."/>
            <person name="Kenton S.M."/>
            <person name="Kim D.J."/>
            <person name="Klee K."/>
            <person name="Lai H."/>
            <person name="Lang C."/>
            <person name="Lin S."/>
            <person name="Macmil S.L."/>
            <person name="Magdelenat G."/>
            <person name="Matthews L."/>
            <person name="McCorrison J."/>
            <person name="Monaghan E.L."/>
            <person name="Mun J.H."/>
            <person name="Najar F.Z."/>
            <person name="Nicholson C."/>
            <person name="Noirot C."/>
            <person name="O'Bleness M."/>
            <person name="Paule C.R."/>
            <person name="Poulain J."/>
            <person name="Prion F."/>
            <person name="Qin B."/>
            <person name="Qu C."/>
            <person name="Retzel E.F."/>
            <person name="Riddle C."/>
            <person name="Sallet E."/>
            <person name="Samain S."/>
            <person name="Samson N."/>
            <person name="Sanders I."/>
            <person name="Saurat O."/>
            <person name="Scarpelli C."/>
            <person name="Schiex T."/>
            <person name="Segurens B."/>
            <person name="Severin A.J."/>
            <person name="Sherrier D.J."/>
            <person name="Shi R."/>
            <person name="Sims S."/>
            <person name="Singer S.R."/>
            <person name="Sinharoy S."/>
            <person name="Sterck L."/>
            <person name="Viollet A."/>
            <person name="Wang B.B."/>
            <person name="Wang K."/>
            <person name="Wang M."/>
            <person name="Wang X."/>
            <person name="Warfsmann J."/>
            <person name="Weissenbach J."/>
            <person name="White D.D."/>
            <person name="White J.D."/>
            <person name="Wiley G.B."/>
            <person name="Wincker P."/>
            <person name="Xing Y."/>
            <person name="Yang L."/>
            <person name="Yao Z."/>
            <person name="Ying F."/>
            <person name="Zhai J."/>
            <person name="Zhou L."/>
            <person name="Zuber A."/>
            <person name="Denarie J."/>
            <person name="Dixon R.A."/>
            <person name="May G.D."/>
            <person name="Schwartz D.C."/>
            <person name="Rogers J."/>
            <person name="Quetier F."/>
            <person name="Town C.D."/>
            <person name="Roe B.A."/>
        </authorList>
    </citation>
    <scope>NUCLEOTIDE SEQUENCE [LARGE SCALE GENOMIC DNA]</scope>
    <source>
        <strain evidence="2">A17</strain>
        <strain evidence="3 4">cv. Jemalong A17</strain>
    </source>
</reference>
<dbReference type="InterPro" id="IPR044730">
    <property type="entry name" value="RNase_H-like_dom_plant"/>
</dbReference>
<sequence>MITSTDLFLKTLGVGGVVHNHYGDLIAGFSHYEVGGDALLAELRAIYICLDFCCKKCYDNIICESDCLESVELIINGCDCLVHYFLTLRLCL</sequence>
<keyword evidence="4" id="KW-1185">Reference proteome</keyword>
<feature type="domain" description="RNase H type-1" evidence="1">
    <location>
        <begin position="13"/>
        <end position="76"/>
    </location>
</feature>
<evidence type="ECO:0000259" key="1">
    <source>
        <dbReference type="Pfam" id="PF13456"/>
    </source>
</evidence>
<dbReference type="GO" id="GO:0004523">
    <property type="term" value="F:RNA-DNA hybrid ribonuclease activity"/>
    <property type="evidence" value="ECO:0007669"/>
    <property type="project" value="InterPro"/>
</dbReference>
<dbReference type="EMBL" id="CM001217">
    <property type="protein sequence ID" value="KEH42076.1"/>
    <property type="molecule type" value="Genomic_DNA"/>
</dbReference>
<dbReference type="HOGENOM" id="CLU_2416572_0_0_1"/>
<dbReference type="InterPro" id="IPR002156">
    <property type="entry name" value="RNaseH_domain"/>
</dbReference>
<reference evidence="2 4" key="2">
    <citation type="journal article" date="2014" name="BMC Genomics">
        <title>An improved genome release (version Mt4.0) for the model legume Medicago truncatula.</title>
        <authorList>
            <person name="Tang H."/>
            <person name="Krishnakumar V."/>
            <person name="Bidwell S."/>
            <person name="Rosen B."/>
            <person name="Chan A."/>
            <person name="Zhou S."/>
            <person name="Gentzbittel L."/>
            <person name="Childs K.L."/>
            <person name="Yandell M."/>
            <person name="Gundlach H."/>
            <person name="Mayer K.F."/>
            <person name="Schwartz D.C."/>
            <person name="Town C.D."/>
        </authorList>
    </citation>
    <scope>GENOME REANNOTATION</scope>
    <source>
        <strain evidence="2">A17</strain>
        <strain evidence="3 4">cv. Jemalong A17</strain>
    </source>
</reference>
<organism evidence="2 4">
    <name type="scientific">Medicago truncatula</name>
    <name type="common">Barrel medic</name>
    <name type="synonym">Medicago tribuloides</name>
    <dbReference type="NCBI Taxonomy" id="3880"/>
    <lineage>
        <taxon>Eukaryota</taxon>
        <taxon>Viridiplantae</taxon>
        <taxon>Streptophyta</taxon>
        <taxon>Embryophyta</taxon>
        <taxon>Tracheophyta</taxon>
        <taxon>Spermatophyta</taxon>
        <taxon>Magnoliopsida</taxon>
        <taxon>eudicotyledons</taxon>
        <taxon>Gunneridae</taxon>
        <taxon>Pentapetalae</taxon>
        <taxon>rosids</taxon>
        <taxon>fabids</taxon>
        <taxon>Fabales</taxon>
        <taxon>Fabaceae</taxon>
        <taxon>Papilionoideae</taxon>
        <taxon>50 kb inversion clade</taxon>
        <taxon>NPAAA clade</taxon>
        <taxon>Hologalegina</taxon>
        <taxon>IRL clade</taxon>
        <taxon>Trifolieae</taxon>
        <taxon>Medicago</taxon>
    </lineage>
</organism>
<dbReference type="Proteomes" id="UP000002051">
    <property type="component" value="Unassembled WGS sequence"/>
</dbReference>
<dbReference type="EnsemblPlants" id="KEH42076">
    <property type="protein sequence ID" value="KEH42076"/>
    <property type="gene ID" value="MTR_1g060780"/>
</dbReference>
<dbReference type="AlphaFoldDB" id="A0A072VKB7"/>
<evidence type="ECO:0000313" key="4">
    <source>
        <dbReference type="Proteomes" id="UP000002051"/>
    </source>
</evidence>
<protein>
    <recommendedName>
        <fullName evidence="1">RNase H type-1 domain-containing protein</fullName>
    </recommendedName>
</protein>
<evidence type="ECO:0000313" key="2">
    <source>
        <dbReference type="EMBL" id="KEH42076.1"/>
    </source>
</evidence>
<gene>
    <name evidence="2" type="ordered locus">MTR_1g060780</name>
</gene>
<evidence type="ECO:0000313" key="3">
    <source>
        <dbReference type="EnsemblPlants" id="KEH42076"/>
    </source>
</evidence>
<proteinExistence type="predicted"/>
<accession>A0A072VKB7</accession>